<keyword evidence="3 7" id="KW-0067">ATP-binding</keyword>
<dbReference type="GO" id="GO:0016887">
    <property type="term" value="F:ATP hydrolysis activity"/>
    <property type="evidence" value="ECO:0007669"/>
    <property type="project" value="InterPro"/>
</dbReference>
<dbReference type="InterPro" id="IPR003593">
    <property type="entry name" value="AAA+_ATPase"/>
</dbReference>
<dbReference type="Proteomes" id="UP000184248">
    <property type="component" value="Unassembled WGS sequence"/>
</dbReference>
<feature type="domain" description="ABC transporter" evidence="6">
    <location>
        <begin position="2"/>
        <end position="235"/>
    </location>
</feature>
<organism evidence="7 8">
    <name type="scientific">Halomonas caseinilytica</name>
    <dbReference type="NCBI Taxonomy" id="438744"/>
    <lineage>
        <taxon>Bacteria</taxon>
        <taxon>Pseudomonadati</taxon>
        <taxon>Pseudomonadota</taxon>
        <taxon>Gammaproteobacteria</taxon>
        <taxon>Oceanospirillales</taxon>
        <taxon>Halomonadaceae</taxon>
        <taxon>Halomonas</taxon>
    </lineage>
</organism>
<dbReference type="Gene3D" id="3.40.50.300">
    <property type="entry name" value="P-loop containing nucleotide triphosphate hydrolases"/>
    <property type="match status" value="1"/>
</dbReference>
<keyword evidence="2" id="KW-0547">Nucleotide-binding</keyword>
<evidence type="ECO:0000259" key="6">
    <source>
        <dbReference type="PROSITE" id="PS50893"/>
    </source>
</evidence>
<name>A0A1M6NQQ4_9GAMM</name>
<evidence type="ECO:0000256" key="4">
    <source>
        <dbReference type="ARBA" id="ARBA00022967"/>
    </source>
</evidence>
<evidence type="ECO:0000256" key="5">
    <source>
        <dbReference type="ARBA" id="ARBA00037066"/>
    </source>
</evidence>
<dbReference type="AlphaFoldDB" id="A0A1M6NQQ4"/>
<dbReference type="PROSITE" id="PS00211">
    <property type="entry name" value="ABC_TRANSPORTER_1"/>
    <property type="match status" value="1"/>
</dbReference>
<dbReference type="OrthoDB" id="6461291at2"/>
<evidence type="ECO:0000256" key="1">
    <source>
        <dbReference type="ARBA" id="ARBA00022448"/>
    </source>
</evidence>
<evidence type="ECO:0000256" key="2">
    <source>
        <dbReference type="ARBA" id="ARBA00022741"/>
    </source>
</evidence>
<evidence type="ECO:0000313" key="7">
    <source>
        <dbReference type="EMBL" id="SHJ98049.1"/>
    </source>
</evidence>
<comment type="function">
    <text evidence="5">Part of the ABC transporter complex HmuTUV involved in hemin import. Responsible for energy coupling to the transport system.</text>
</comment>
<dbReference type="RefSeq" id="WP_064698304.1">
    <property type="nucleotide sequence ID" value="NZ_BDEO01000001.1"/>
</dbReference>
<evidence type="ECO:0000256" key="3">
    <source>
        <dbReference type="ARBA" id="ARBA00022840"/>
    </source>
</evidence>
<dbReference type="SMART" id="SM00382">
    <property type="entry name" value="AAA"/>
    <property type="match status" value="1"/>
</dbReference>
<accession>A0A1M6NQQ4</accession>
<reference evidence="8" key="1">
    <citation type="submission" date="2016-11" db="EMBL/GenBank/DDBJ databases">
        <authorList>
            <person name="Varghese N."/>
            <person name="Submissions S."/>
        </authorList>
    </citation>
    <scope>NUCLEOTIDE SEQUENCE [LARGE SCALE GENOMIC DNA]</scope>
    <source>
        <strain evidence="8">ALO Sharm</strain>
    </source>
</reference>
<keyword evidence="4" id="KW-1278">Translocase</keyword>
<dbReference type="PROSITE" id="PS50893">
    <property type="entry name" value="ABC_TRANSPORTER_2"/>
    <property type="match status" value="1"/>
</dbReference>
<proteinExistence type="predicted"/>
<dbReference type="SUPFAM" id="SSF52540">
    <property type="entry name" value="P-loop containing nucleoside triphosphate hydrolases"/>
    <property type="match status" value="1"/>
</dbReference>
<dbReference type="Pfam" id="PF00005">
    <property type="entry name" value="ABC_tran"/>
    <property type="match status" value="1"/>
</dbReference>
<evidence type="ECO:0000313" key="8">
    <source>
        <dbReference type="Proteomes" id="UP000184248"/>
    </source>
</evidence>
<keyword evidence="8" id="KW-1185">Reference proteome</keyword>
<keyword evidence="1" id="KW-0813">Transport</keyword>
<dbReference type="CDD" id="cd03214">
    <property type="entry name" value="ABC_Iron-Siderophores_B12_Hemin"/>
    <property type="match status" value="1"/>
</dbReference>
<dbReference type="GO" id="GO:0005524">
    <property type="term" value="F:ATP binding"/>
    <property type="evidence" value="ECO:0007669"/>
    <property type="project" value="UniProtKB-KW"/>
</dbReference>
<dbReference type="PANTHER" id="PTHR42794:SF1">
    <property type="entry name" value="HEMIN IMPORT ATP-BINDING PROTEIN HMUV"/>
    <property type="match status" value="1"/>
</dbReference>
<protein>
    <submittedName>
        <fullName evidence="7">Iron complex transport system ATP-binding protein</fullName>
    </submittedName>
</protein>
<dbReference type="InterPro" id="IPR003439">
    <property type="entry name" value="ABC_transporter-like_ATP-bd"/>
</dbReference>
<dbReference type="InterPro" id="IPR017871">
    <property type="entry name" value="ABC_transporter-like_CS"/>
</dbReference>
<dbReference type="InterPro" id="IPR027417">
    <property type="entry name" value="P-loop_NTPase"/>
</dbReference>
<sequence>MLSLHHAGLIDPPSLSPLHGDVTPGEVLAIVGPNGAGKTTLLTMLSGFRYSQLGPVTLDGWSLEAWTPAALAGRRALVAQFEPSGFDWRVRDLVVLGGDPGPEAVAEIMRQLELACLAERGVLSLSGGERQRVMVARALCQLAAARRDQNRDGGLLLLDEPTSALDIGQQQRMMRLLRRLAVERHMAVVCVLHDLNLAATYADRVWLMAAGKRVAHGAPSQVLEVERLALTYRVELQALDRAGAAPWLALKP</sequence>
<gene>
    <name evidence="7" type="ORF">SAMN05192556_101482</name>
</gene>
<dbReference type="PANTHER" id="PTHR42794">
    <property type="entry name" value="HEMIN IMPORT ATP-BINDING PROTEIN HMUV"/>
    <property type="match status" value="1"/>
</dbReference>
<dbReference type="EMBL" id="FRAL01000001">
    <property type="protein sequence ID" value="SHJ98049.1"/>
    <property type="molecule type" value="Genomic_DNA"/>
</dbReference>